<reference evidence="3 4" key="1">
    <citation type="submission" date="2009-01" db="EMBL/GenBank/DDBJ databases">
        <title>Complete sequence of Geobacter sp. FRC-32.</title>
        <authorList>
            <consortium name="US DOE Joint Genome Institute"/>
            <person name="Lucas S."/>
            <person name="Copeland A."/>
            <person name="Lapidus A."/>
            <person name="Glavina del Rio T."/>
            <person name="Dalin E."/>
            <person name="Tice H."/>
            <person name="Bruce D."/>
            <person name="Goodwin L."/>
            <person name="Pitluck S."/>
            <person name="Saunders E."/>
            <person name="Brettin T."/>
            <person name="Detter J.C."/>
            <person name="Han C."/>
            <person name="Larimer F."/>
            <person name="Land M."/>
            <person name="Hauser L."/>
            <person name="Kyrpides N."/>
            <person name="Ovchinnikova G."/>
            <person name="Kostka J."/>
            <person name="Richardson P."/>
        </authorList>
    </citation>
    <scope>NUCLEOTIDE SEQUENCE [LARGE SCALE GENOMIC DNA]</scope>
    <source>
        <strain evidence="4">DSM 22248 / JCM 15807 / FRC-32</strain>
    </source>
</reference>
<dbReference type="KEGG" id="geo:Geob_0942"/>
<dbReference type="STRING" id="316067.Geob_0942"/>
<dbReference type="InterPro" id="IPR011042">
    <property type="entry name" value="6-blade_b-propeller_TolB-like"/>
</dbReference>
<feature type="chain" id="PRO_5002886560" evidence="1">
    <location>
        <begin position="30"/>
        <end position="389"/>
    </location>
</feature>
<gene>
    <name evidence="3" type="ordered locus">Geob_0942</name>
</gene>
<feature type="signal peptide" evidence="1">
    <location>
        <begin position="1"/>
        <end position="29"/>
    </location>
</feature>
<protein>
    <submittedName>
        <fullName evidence="3">Glucose/sorbosone dehydrogenase-like protein</fullName>
    </submittedName>
</protein>
<evidence type="ECO:0000313" key="3">
    <source>
        <dbReference type="EMBL" id="ACM19304.1"/>
    </source>
</evidence>
<evidence type="ECO:0000259" key="2">
    <source>
        <dbReference type="Pfam" id="PF07995"/>
    </source>
</evidence>
<dbReference type="InterPro" id="IPR011041">
    <property type="entry name" value="Quinoprot_gluc/sorb_DH_b-prop"/>
</dbReference>
<dbReference type="PANTHER" id="PTHR19328">
    <property type="entry name" value="HEDGEHOG-INTERACTING PROTEIN"/>
    <property type="match status" value="1"/>
</dbReference>
<sequence>MGFSARLMMVSFMLFLVLFLWGAPEGADAAGPAHAAAPFPSITLKKYASGFDEPTDIANGADGSGRLFILEKSGRVRILRDGKILPAPFLDIEKLVKSSGSEQGLLGIAFPPGFKQKGHFYVNYTDHSGIGNSTVARYGIGANVDIAEPATAQIILRVTQPFRNHNGGQLAFGPDGFLYIGFGDGGSAGDPRNNGQRLDTFLGKMLRLDVESGVSPYRIPPGNPFRNEIWAYGLRNPWRFSFDRETKDLYIADVGQDLYEEVDFQPAASKGGENYGWRMTEGSHCFKKKDCSKKGLTLPVAEYDHSEGDCSITGGFVYRGKESPSLVGIYFYGDYCSGRIWGLRRTGGKWEKKLLLKTSLKISTFGEDEVGNVYVADLASGDIYKITGR</sequence>
<keyword evidence="1" id="KW-0732">Signal</keyword>
<dbReference type="EMBL" id="CP001390">
    <property type="protein sequence ID" value="ACM19304.1"/>
    <property type="molecule type" value="Genomic_DNA"/>
</dbReference>
<proteinExistence type="predicted"/>
<dbReference type="HOGENOM" id="CLU_012344_3_0_7"/>
<organism evidence="3 4">
    <name type="scientific">Geotalea daltonii (strain DSM 22248 / JCM 15807 / FRC-32)</name>
    <name type="common">Geobacter daltonii</name>
    <dbReference type="NCBI Taxonomy" id="316067"/>
    <lineage>
        <taxon>Bacteria</taxon>
        <taxon>Pseudomonadati</taxon>
        <taxon>Thermodesulfobacteriota</taxon>
        <taxon>Desulfuromonadia</taxon>
        <taxon>Geobacterales</taxon>
        <taxon>Geobacteraceae</taxon>
        <taxon>Geotalea</taxon>
    </lineage>
</organism>
<dbReference type="Pfam" id="PF07995">
    <property type="entry name" value="GSDH"/>
    <property type="match status" value="1"/>
</dbReference>
<dbReference type="SUPFAM" id="SSF50952">
    <property type="entry name" value="Soluble quinoprotein glucose dehydrogenase"/>
    <property type="match status" value="1"/>
</dbReference>
<dbReference type="RefSeq" id="WP_012646033.1">
    <property type="nucleotide sequence ID" value="NC_011979.1"/>
</dbReference>
<evidence type="ECO:0000313" key="4">
    <source>
        <dbReference type="Proteomes" id="UP000007721"/>
    </source>
</evidence>
<keyword evidence="4" id="KW-1185">Reference proteome</keyword>
<name>B9M208_GEODF</name>
<dbReference type="InterPro" id="IPR012938">
    <property type="entry name" value="Glc/Sorbosone_DH"/>
</dbReference>
<dbReference type="eggNOG" id="COG2133">
    <property type="taxonomic scope" value="Bacteria"/>
</dbReference>
<dbReference type="Gene3D" id="2.120.10.30">
    <property type="entry name" value="TolB, C-terminal domain"/>
    <property type="match status" value="1"/>
</dbReference>
<dbReference type="AlphaFoldDB" id="B9M208"/>
<feature type="domain" description="Glucose/Sorbosone dehydrogenase" evidence="2">
    <location>
        <begin position="52"/>
        <end position="381"/>
    </location>
</feature>
<evidence type="ECO:0000256" key="1">
    <source>
        <dbReference type="SAM" id="SignalP"/>
    </source>
</evidence>
<accession>B9M208</accession>
<dbReference type="PANTHER" id="PTHR19328:SF75">
    <property type="entry name" value="ALDOSE SUGAR DEHYDROGENASE YLII"/>
    <property type="match status" value="1"/>
</dbReference>
<dbReference type="Proteomes" id="UP000007721">
    <property type="component" value="Chromosome"/>
</dbReference>